<evidence type="ECO:0000256" key="1">
    <source>
        <dbReference type="SAM" id="Phobius"/>
    </source>
</evidence>
<evidence type="ECO:0000313" key="2">
    <source>
        <dbReference type="EMBL" id="TKA02166.1"/>
    </source>
</evidence>
<feature type="transmembrane region" description="Helical" evidence="1">
    <location>
        <begin position="57"/>
        <end position="75"/>
    </location>
</feature>
<accession>A0A4U0S0A0</accession>
<name>A0A4U0S0A0_9ACTN</name>
<organism evidence="2 3">
    <name type="scientific">Actinacidiphila oryziradicis</name>
    <dbReference type="NCBI Taxonomy" id="2571141"/>
    <lineage>
        <taxon>Bacteria</taxon>
        <taxon>Bacillati</taxon>
        <taxon>Actinomycetota</taxon>
        <taxon>Actinomycetes</taxon>
        <taxon>Kitasatosporales</taxon>
        <taxon>Streptomycetaceae</taxon>
        <taxon>Actinacidiphila</taxon>
    </lineage>
</organism>
<reference evidence="2 3" key="1">
    <citation type="submission" date="2019-04" db="EMBL/GenBank/DDBJ databases">
        <title>Streptomyces oryziradicis sp. nov., a novel actinomycete isolated from rhizosphere soil of rice (Oryza sativa L.).</title>
        <authorList>
            <person name="Li C."/>
        </authorList>
    </citation>
    <scope>NUCLEOTIDE SEQUENCE [LARGE SCALE GENOMIC DNA]</scope>
    <source>
        <strain evidence="2 3">NEAU-C40</strain>
    </source>
</reference>
<evidence type="ECO:0000313" key="3">
    <source>
        <dbReference type="Proteomes" id="UP000305778"/>
    </source>
</evidence>
<dbReference type="AlphaFoldDB" id="A0A4U0S0A0"/>
<keyword evidence="1" id="KW-0472">Membrane</keyword>
<keyword evidence="1" id="KW-1133">Transmembrane helix</keyword>
<keyword evidence="3" id="KW-1185">Reference proteome</keyword>
<comment type="caution">
    <text evidence="2">The sequence shown here is derived from an EMBL/GenBank/DDBJ whole genome shotgun (WGS) entry which is preliminary data.</text>
</comment>
<dbReference type="Proteomes" id="UP000305778">
    <property type="component" value="Unassembled WGS sequence"/>
</dbReference>
<protein>
    <submittedName>
        <fullName evidence="2">Uncharacterized protein</fullName>
    </submittedName>
</protein>
<proteinExistence type="predicted"/>
<dbReference type="EMBL" id="SUMC01000063">
    <property type="protein sequence ID" value="TKA02166.1"/>
    <property type="molecule type" value="Genomic_DNA"/>
</dbReference>
<gene>
    <name evidence="2" type="ORF">FCI23_38595</name>
</gene>
<sequence length="89" mass="9522">MNFSTSKNGNAMIKRPLLLLSAALGGLLVLAGGLPLATRVYLFYRQWGNGFGSLGMQVVPVVLFIVGVTVVALVWRQRSNPASESDQGM</sequence>
<keyword evidence="1" id="KW-0812">Transmembrane</keyword>
<dbReference type="RefSeq" id="WP_136728835.1">
    <property type="nucleotide sequence ID" value="NZ_SUMC01000063.1"/>
</dbReference>